<dbReference type="Pfam" id="PF13779">
    <property type="entry name" value="DUF4175"/>
    <property type="match status" value="1"/>
</dbReference>
<evidence type="ECO:0000313" key="4">
    <source>
        <dbReference type="EMBL" id="MCP1336320.1"/>
    </source>
</evidence>
<dbReference type="EMBL" id="JAMZFT010000002">
    <property type="protein sequence ID" value="MCP1336320.1"/>
    <property type="molecule type" value="Genomic_DNA"/>
</dbReference>
<evidence type="ECO:0000256" key="2">
    <source>
        <dbReference type="SAM" id="MobiDB-lite"/>
    </source>
</evidence>
<feature type="region of interest" description="Disordered" evidence="2">
    <location>
        <begin position="741"/>
        <end position="800"/>
    </location>
</feature>
<feature type="transmembrane region" description="Helical" evidence="3">
    <location>
        <begin position="155"/>
        <end position="174"/>
    </location>
</feature>
<evidence type="ECO:0000256" key="3">
    <source>
        <dbReference type="SAM" id="Phobius"/>
    </source>
</evidence>
<feature type="compositionally biased region" description="Basic and acidic residues" evidence="2">
    <location>
        <begin position="784"/>
        <end position="799"/>
    </location>
</feature>
<feature type="transmembrane region" description="Helical" evidence="3">
    <location>
        <begin position="30"/>
        <end position="51"/>
    </location>
</feature>
<name>A0A9J6PER0_9PROT</name>
<protein>
    <submittedName>
        <fullName evidence="4">TIGR02302 family protein</fullName>
    </submittedName>
</protein>
<dbReference type="InterPro" id="IPR012683">
    <property type="entry name" value="CHP02302_TM"/>
</dbReference>
<reference evidence="4" key="1">
    <citation type="submission" date="2022-06" db="EMBL/GenBank/DDBJ databases">
        <title>Isolation and Genomics of Futiania mangrovii gen. nov., sp. nov., a Rare and Metabolically-versatile member in the Class Alphaproteobacteria.</title>
        <authorList>
            <person name="Liu L."/>
            <person name="Huang W.-C."/>
            <person name="Pan J."/>
            <person name="Li J."/>
            <person name="Huang Y."/>
            <person name="Du H."/>
            <person name="Liu Y."/>
            <person name="Li M."/>
        </authorList>
    </citation>
    <scope>NUCLEOTIDE SEQUENCE</scope>
    <source>
        <strain evidence="4">FT118</strain>
    </source>
</reference>
<dbReference type="RefSeq" id="WP_269332286.1">
    <property type="nucleotide sequence ID" value="NZ_JAMZFT010000002.1"/>
</dbReference>
<keyword evidence="3" id="KW-0812">Transmembrane</keyword>
<feature type="compositionally biased region" description="Low complexity" evidence="2">
    <location>
        <begin position="743"/>
        <end position="766"/>
    </location>
</feature>
<feature type="coiled-coil region" evidence="1">
    <location>
        <begin position="493"/>
        <end position="544"/>
    </location>
</feature>
<dbReference type="Proteomes" id="UP001055804">
    <property type="component" value="Unassembled WGS sequence"/>
</dbReference>
<keyword evidence="5" id="KW-1185">Reference proteome</keyword>
<comment type="caution">
    <text evidence="4">The sequence shown here is derived from an EMBL/GenBank/DDBJ whole genome shotgun (WGS) entry which is preliminary data.</text>
</comment>
<gene>
    <name evidence="4" type="ORF">NJQ99_07885</name>
</gene>
<accession>A0A9J6PER0</accession>
<dbReference type="AlphaFoldDB" id="A0A9J6PER0"/>
<evidence type="ECO:0000313" key="5">
    <source>
        <dbReference type="Proteomes" id="UP001055804"/>
    </source>
</evidence>
<keyword evidence="3" id="KW-0472">Membrane</keyword>
<feature type="region of interest" description="Disordered" evidence="2">
    <location>
        <begin position="636"/>
        <end position="676"/>
    </location>
</feature>
<keyword evidence="3" id="KW-1133">Transmembrane helix</keyword>
<proteinExistence type="predicted"/>
<keyword evidence="1" id="KW-0175">Coiled coil</keyword>
<organism evidence="4 5">
    <name type="scientific">Futiania mangrovi</name>
    <dbReference type="NCBI Taxonomy" id="2959716"/>
    <lineage>
        <taxon>Bacteria</taxon>
        <taxon>Pseudomonadati</taxon>
        <taxon>Pseudomonadota</taxon>
        <taxon>Alphaproteobacteria</taxon>
        <taxon>Futianiales</taxon>
        <taxon>Futianiaceae</taxon>
        <taxon>Futiania</taxon>
    </lineage>
</organism>
<dbReference type="NCBIfam" id="TIGR02302">
    <property type="entry name" value="aProt_lowcomp"/>
    <property type="match status" value="1"/>
</dbReference>
<evidence type="ECO:0000256" key="1">
    <source>
        <dbReference type="SAM" id="Coils"/>
    </source>
</evidence>
<feature type="transmembrane region" description="Helical" evidence="3">
    <location>
        <begin position="57"/>
        <end position="81"/>
    </location>
</feature>
<sequence>MATEPRPEPDLPRRLGWRLAQARLALGWEALWPALMPAALVVGLGLALALFDVFAVLPLWAHIGLLALLALAAIGLALRGLARMRWPTREMALRRLETAGRLPHRPLATLADTPVGGAEGAASALWAAHLERARKAAARARAGAPRPDAARRDPLALRGAVVLALAAGLFVAGADAPTRLARALDIDLRLPAPPPAHVDAWVTPPAYTRVAPVFLTAGDAAIPDILDVPAGSVLTLRVSGGGEVALDAPGQEPVEADANASAPATETSIRETRLSLTADGTVTVTEAGMPRFAQAFAITPDRAPEVRFREEIGITQNYALRFVYAAEDDYGVERLEARISLDNAEAADPLVIPLPYSGERTAVTGETFRDLTPHPFAGLPVTVQILARDGGGNTGLSDPVSMVLPERVFMHEVARALVEQRKVLTLSPERRDKVAAALDAILLYPDGLFERVTPGLGIAVAAARLRADRSPEGLASVQAMLWEIALALEEGDASMALADLRAAQEALERALQEGASDEEISRLMDQLREAMNRYMQEMARQMMEALQRGEIPPQAMQPVDPNRMVDQNQLERMLDAIEDMARSGARESAQQLLNELRRMMENLQAGIPQPMQGQDQQMNEALQELSDIITEQQRLMDRTQRGERQGQGQMQQGEQQGGEGQQGRPRPGSGMGGMAQDQDALRRQLGELLSRLGEAGADLPQALGEAEGSMRGATDGLSENDRGRALGHQRDAIDQLRDGAQSLAQQLMDRMQQQQDGGQGQAQQRGTGRNGQEQDPLGRPRAQRGPDDGDSVRVPDERALQTVREILQELRRRAAEQDRPGEELEYLRRLLERF</sequence>